<dbReference type="OrthoDB" id="8419748at2"/>
<gene>
    <name evidence="2" type="ORF">RG540_CH15570</name>
</gene>
<dbReference type="PROSITE" id="PS51257">
    <property type="entry name" value="PROKAR_LIPOPROTEIN"/>
    <property type="match status" value="1"/>
</dbReference>
<accession>A0A068SPF3</accession>
<keyword evidence="3" id="KW-1185">Reference proteome</keyword>
<protein>
    <submittedName>
        <fullName evidence="2">Uncharacterized protein</fullName>
    </submittedName>
</protein>
<dbReference type="HOGENOM" id="CLU_089872_0_0_5"/>
<sequence>MNRILSAGAGLALACFLTAGPGFAEDKPLIWKPIRNSETSYSVKLGLKLPTRLETEAGISMGVDTSTSGTPVDTPIKFWSNFTAEKIQTPAYQLNRGVGVDLDGNTGSAGITMNYYEKEIATPTIDIERRSSYGLRYDGTSGEWRGLDASQSVRLLHSPSRTALVGRASGSNGFRTVGAGVSVEKRLGRYMTVSGALDRTSDAPDPVTSVNARYSFRW</sequence>
<dbReference type="eggNOG" id="ENOG50345BQ">
    <property type="taxonomic scope" value="Bacteria"/>
</dbReference>
<dbReference type="Proteomes" id="UP000028181">
    <property type="component" value="Chromosome I"/>
</dbReference>
<proteinExistence type="predicted"/>
<evidence type="ECO:0000256" key="1">
    <source>
        <dbReference type="SAM" id="SignalP"/>
    </source>
</evidence>
<dbReference type="GeneID" id="24257976"/>
<evidence type="ECO:0000313" key="2">
    <source>
        <dbReference type="EMBL" id="CDN47729.1"/>
    </source>
</evidence>
<dbReference type="EMBL" id="HG938353">
    <property type="protein sequence ID" value="CDN47729.1"/>
    <property type="molecule type" value="Genomic_DNA"/>
</dbReference>
<reference evidence="3" key="1">
    <citation type="journal article" date="2014" name="BMC Genomics">
        <title>Genome sequencing of two Neorhizobium galegae strains reveals a noeT gene responsible for the unusual acetylation of the nodulation factors.</title>
        <authorList>
            <person name="Osterman J."/>
            <person name="Marsh J."/>
            <person name="Laine P.K."/>
            <person name="Zeng Z."/>
            <person name="Alatalo E."/>
            <person name="Sullivan J.T."/>
            <person name="Young J.P."/>
            <person name="Thomas-Oates J."/>
            <person name="Paulin L."/>
            <person name="Lindstrom K."/>
        </authorList>
    </citation>
    <scope>NUCLEOTIDE SEQUENCE [LARGE SCALE GENOMIC DNA]</scope>
    <source>
        <strain evidence="3">HAMBI 540</strain>
    </source>
</reference>
<name>A0A068SPF3_NEOGA</name>
<organism evidence="2 3">
    <name type="scientific">Neorhizobium galegae bv. orientalis str. HAMBI 540</name>
    <dbReference type="NCBI Taxonomy" id="1028800"/>
    <lineage>
        <taxon>Bacteria</taxon>
        <taxon>Pseudomonadati</taxon>
        <taxon>Pseudomonadota</taxon>
        <taxon>Alphaproteobacteria</taxon>
        <taxon>Hyphomicrobiales</taxon>
        <taxon>Rhizobiaceae</taxon>
        <taxon>Rhizobium/Agrobacterium group</taxon>
        <taxon>Neorhizobium</taxon>
    </lineage>
</organism>
<feature type="signal peptide" evidence="1">
    <location>
        <begin position="1"/>
        <end position="24"/>
    </location>
</feature>
<keyword evidence="1" id="KW-0732">Signal</keyword>
<dbReference type="KEGG" id="ngg:RG540_CH15570"/>
<feature type="chain" id="PRO_5001653287" evidence="1">
    <location>
        <begin position="25"/>
        <end position="218"/>
    </location>
</feature>
<dbReference type="PATRIC" id="fig|1028800.3.peg.1563"/>
<dbReference type="RefSeq" id="WP_157884597.1">
    <property type="nucleotide sequence ID" value="NZ_HG938353.1"/>
</dbReference>
<dbReference type="AlphaFoldDB" id="A0A068SPF3"/>
<evidence type="ECO:0000313" key="3">
    <source>
        <dbReference type="Proteomes" id="UP000028181"/>
    </source>
</evidence>